<dbReference type="PROSITE" id="PS50110">
    <property type="entry name" value="RESPONSE_REGULATORY"/>
    <property type="match status" value="1"/>
</dbReference>
<dbReference type="InterPro" id="IPR000160">
    <property type="entry name" value="GGDEF_dom"/>
</dbReference>
<dbReference type="Pfam" id="PF00990">
    <property type="entry name" value="GGDEF"/>
    <property type="match status" value="1"/>
</dbReference>
<evidence type="ECO:0000259" key="5">
    <source>
        <dbReference type="PROSITE" id="PS50887"/>
    </source>
</evidence>
<proteinExistence type="predicted"/>
<dbReference type="EC" id="2.7.7.65" evidence="1"/>
<dbReference type="InterPro" id="IPR029787">
    <property type="entry name" value="Nucleotide_cyclase"/>
</dbReference>
<feature type="modified residue" description="4-aspartylphosphate" evidence="3">
    <location>
        <position position="415"/>
    </location>
</feature>
<dbReference type="CDD" id="cd01949">
    <property type="entry name" value="GGDEF"/>
    <property type="match status" value="1"/>
</dbReference>
<evidence type="ECO:0000256" key="1">
    <source>
        <dbReference type="ARBA" id="ARBA00012528"/>
    </source>
</evidence>
<dbReference type="GO" id="GO:0043709">
    <property type="term" value="P:cell adhesion involved in single-species biofilm formation"/>
    <property type="evidence" value="ECO:0007669"/>
    <property type="project" value="TreeGrafter"/>
</dbReference>
<dbReference type="GO" id="GO:0052621">
    <property type="term" value="F:diguanylate cyclase activity"/>
    <property type="evidence" value="ECO:0007669"/>
    <property type="project" value="UniProtKB-EC"/>
</dbReference>
<dbReference type="NCBIfam" id="TIGR00254">
    <property type="entry name" value="GGDEF"/>
    <property type="match status" value="1"/>
</dbReference>
<dbReference type="Gene3D" id="1.10.3210.10">
    <property type="entry name" value="Hypothetical protein af1432"/>
    <property type="match status" value="1"/>
</dbReference>
<dbReference type="SMART" id="SM00448">
    <property type="entry name" value="REC"/>
    <property type="match status" value="1"/>
</dbReference>
<dbReference type="InterPro" id="IPR001789">
    <property type="entry name" value="Sig_transdc_resp-reg_receiver"/>
</dbReference>
<reference evidence="7 8" key="1">
    <citation type="submission" date="2019-02" db="EMBL/GenBank/DDBJ databases">
        <title>Deep-cultivation of Planctomycetes and their phenomic and genomic characterization uncovers novel biology.</title>
        <authorList>
            <person name="Wiegand S."/>
            <person name="Jogler M."/>
            <person name="Boedeker C."/>
            <person name="Pinto D."/>
            <person name="Vollmers J."/>
            <person name="Rivas-Marin E."/>
            <person name="Kohn T."/>
            <person name="Peeters S.H."/>
            <person name="Heuer A."/>
            <person name="Rast P."/>
            <person name="Oberbeckmann S."/>
            <person name="Bunk B."/>
            <person name="Jeske O."/>
            <person name="Meyerdierks A."/>
            <person name="Storesund J.E."/>
            <person name="Kallscheuer N."/>
            <person name="Luecker S."/>
            <person name="Lage O.M."/>
            <person name="Pohl T."/>
            <person name="Merkel B.J."/>
            <person name="Hornburger P."/>
            <person name="Mueller R.-W."/>
            <person name="Bruemmer F."/>
            <person name="Labrenz M."/>
            <person name="Spormann A.M."/>
            <person name="Op den Camp H."/>
            <person name="Overmann J."/>
            <person name="Amann R."/>
            <person name="Jetten M.S.M."/>
            <person name="Mascher T."/>
            <person name="Medema M.H."/>
            <person name="Devos D.P."/>
            <person name="Kaster A.-K."/>
            <person name="Ovreas L."/>
            <person name="Rohde M."/>
            <person name="Galperin M.Y."/>
            <person name="Jogler C."/>
        </authorList>
    </citation>
    <scope>NUCLEOTIDE SEQUENCE [LARGE SCALE GENOMIC DNA]</scope>
    <source>
        <strain evidence="7 8">Poly30</strain>
    </source>
</reference>
<dbReference type="GO" id="GO:0000160">
    <property type="term" value="P:phosphorelay signal transduction system"/>
    <property type="evidence" value="ECO:0007669"/>
    <property type="project" value="InterPro"/>
</dbReference>
<protein>
    <recommendedName>
        <fullName evidence="1">diguanylate cyclase</fullName>
        <ecNumber evidence="1">2.7.7.65</ecNumber>
    </recommendedName>
</protein>
<comment type="catalytic activity">
    <reaction evidence="2">
        <text>2 GTP = 3',3'-c-di-GMP + 2 diphosphate</text>
        <dbReference type="Rhea" id="RHEA:24898"/>
        <dbReference type="ChEBI" id="CHEBI:33019"/>
        <dbReference type="ChEBI" id="CHEBI:37565"/>
        <dbReference type="ChEBI" id="CHEBI:58805"/>
        <dbReference type="EC" id="2.7.7.65"/>
    </reaction>
</comment>
<evidence type="ECO:0000256" key="3">
    <source>
        <dbReference type="PROSITE-ProRule" id="PRU00169"/>
    </source>
</evidence>
<evidence type="ECO:0000313" key="7">
    <source>
        <dbReference type="EMBL" id="QDV06081.1"/>
    </source>
</evidence>
<name>A0A518EPS2_9BACT</name>
<dbReference type="EMBL" id="CP036434">
    <property type="protein sequence ID" value="QDV06081.1"/>
    <property type="molecule type" value="Genomic_DNA"/>
</dbReference>
<dbReference type="SUPFAM" id="SSF52172">
    <property type="entry name" value="CheY-like"/>
    <property type="match status" value="1"/>
</dbReference>
<keyword evidence="8" id="KW-1185">Reference proteome</keyword>
<feature type="domain" description="HDOD" evidence="6">
    <location>
        <begin position="14"/>
        <end position="210"/>
    </location>
</feature>
<dbReference type="GO" id="GO:0005886">
    <property type="term" value="C:plasma membrane"/>
    <property type="evidence" value="ECO:0007669"/>
    <property type="project" value="TreeGrafter"/>
</dbReference>
<dbReference type="InterPro" id="IPR013976">
    <property type="entry name" value="HDOD"/>
</dbReference>
<dbReference type="GO" id="GO:1902201">
    <property type="term" value="P:negative regulation of bacterial-type flagellum-dependent cell motility"/>
    <property type="evidence" value="ECO:0007669"/>
    <property type="project" value="TreeGrafter"/>
</dbReference>
<accession>A0A518EPS2</accession>
<gene>
    <name evidence="7" type="primary">pleD_2</name>
    <name evidence="7" type="ORF">Poly30_15850</name>
</gene>
<dbReference type="SUPFAM" id="SSF109604">
    <property type="entry name" value="HD-domain/PDEase-like"/>
    <property type="match status" value="1"/>
</dbReference>
<dbReference type="FunFam" id="3.30.70.270:FF:000001">
    <property type="entry name" value="Diguanylate cyclase domain protein"/>
    <property type="match status" value="1"/>
</dbReference>
<evidence type="ECO:0000313" key="8">
    <source>
        <dbReference type="Proteomes" id="UP000320390"/>
    </source>
</evidence>
<dbReference type="Gene3D" id="3.30.70.270">
    <property type="match status" value="1"/>
</dbReference>
<dbReference type="SUPFAM" id="SSF55073">
    <property type="entry name" value="Nucleotide cyclase"/>
    <property type="match status" value="1"/>
</dbReference>
<dbReference type="RefSeq" id="WP_145195952.1">
    <property type="nucleotide sequence ID" value="NZ_CP036434.1"/>
</dbReference>
<evidence type="ECO:0000256" key="2">
    <source>
        <dbReference type="ARBA" id="ARBA00034247"/>
    </source>
</evidence>
<dbReference type="PANTHER" id="PTHR45138:SF9">
    <property type="entry name" value="DIGUANYLATE CYCLASE DGCM-RELATED"/>
    <property type="match status" value="1"/>
</dbReference>
<dbReference type="AlphaFoldDB" id="A0A518EPS2"/>
<dbReference type="OrthoDB" id="243535at2"/>
<dbReference type="InterPro" id="IPR050469">
    <property type="entry name" value="Diguanylate_Cyclase"/>
</dbReference>
<sequence>MHRKFDELRLTGSLPSPSTAGLRILELTKDDDYDHEELIRTLLADPALSGRIIKIANAANKDGLPNVKTVGQATMRLGRRAIRSVALGFTLVADNRRGEAKHFDYKDYWANALATAVTVHVLAQVTRHVDPASAFTCALLADVGKLAFASIHPERYSDLLRDNPGIPDLALARLESRAFGIDHFEVSAAIMASWGLPREFQEVALLRAQEQDIGTPEIGGDEDVDDDGKKTLLTLVRSGRQIARVLTGCWEPDDARWRGGFLSLSHLCEDLDMEYDALLSLCDAVVPSWKEWGSIIGITTFNAGSFQDVANEFERRGLRSAMLTAPADMRRPHVPEEKESGLFQAELDLPLHPLDRPGVDDGEPTRILLVDDDSQMLRLIGHHLRREGYEVLTAETSAQGLAIALEHTPQILITDWMMPEMSGIELCATLRRSQVGMKMYVILVTARGDDEQIVEAFDAGADDYIVKPFNPRILIARVRAAQRMIQLRERVEDSERSRLRQVAELGIMTRKLRAAALTDTLTELPNRRYAMKRLKQEWETARRTNRPLSVILCDIDRFKSVNDDYGHDVGDIVLREVAHTLQAHGRASDVLCRLGGEEFLVINVATDVDTSEKAAERLRSAIERHVIRHSGFDRAVTLSLGVAQMSPDMESVDDLIKASDEALYVAKESGRNRVCVSGQAEIQIGDDQDPQRFSA</sequence>
<dbReference type="PROSITE" id="PS50887">
    <property type="entry name" value="GGDEF"/>
    <property type="match status" value="1"/>
</dbReference>
<dbReference type="CDD" id="cd17574">
    <property type="entry name" value="REC_OmpR"/>
    <property type="match status" value="1"/>
</dbReference>
<evidence type="ECO:0000259" key="6">
    <source>
        <dbReference type="PROSITE" id="PS51833"/>
    </source>
</evidence>
<dbReference type="PROSITE" id="PS51833">
    <property type="entry name" value="HDOD"/>
    <property type="match status" value="1"/>
</dbReference>
<dbReference type="InterPro" id="IPR043128">
    <property type="entry name" value="Rev_trsase/Diguanyl_cyclase"/>
</dbReference>
<dbReference type="SMART" id="SM00267">
    <property type="entry name" value="GGDEF"/>
    <property type="match status" value="1"/>
</dbReference>
<keyword evidence="3" id="KW-0597">Phosphoprotein</keyword>
<dbReference type="Proteomes" id="UP000320390">
    <property type="component" value="Chromosome"/>
</dbReference>
<feature type="domain" description="Response regulatory" evidence="4">
    <location>
        <begin position="366"/>
        <end position="482"/>
    </location>
</feature>
<feature type="domain" description="GGDEF" evidence="5">
    <location>
        <begin position="546"/>
        <end position="679"/>
    </location>
</feature>
<dbReference type="Pfam" id="PF08668">
    <property type="entry name" value="HDOD"/>
    <property type="match status" value="1"/>
</dbReference>
<dbReference type="PANTHER" id="PTHR45138">
    <property type="entry name" value="REGULATORY COMPONENTS OF SENSORY TRANSDUCTION SYSTEM"/>
    <property type="match status" value="1"/>
</dbReference>
<dbReference type="Pfam" id="PF00072">
    <property type="entry name" value="Response_reg"/>
    <property type="match status" value="1"/>
</dbReference>
<organism evidence="7 8">
    <name type="scientific">Saltatorellus ferox</name>
    <dbReference type="NCBI Taxonomy" id="2528018"/>
    <lineage>
        <taxon>Bacteria</taxon>
        <taxon>Pseudomonadati</taxon>
        <taxon>Planctomycetota</taxon>
        <taxon>Planctomycetia</taxon>
        <taxon>Planctomycetia incertae sedis</taxon>
        <taxon>Saltatorellus</taxon>
    </lineage>
</organism>
<dbReference type="InterPro" id="IPR011006">
    <property type="entry name" value="CheY-like_superfamily"/>
</dbReference>
<dbReference type="Gene3D" id="3.40.50.2300">
    <property type="match status" value="1"/>
</dbReference>
<evidence type="ECO:0000259" key="4">
    <source>
        <dbReference type="PROSITE" id="PS50110"/>
    </source>
</evidence>